<keyword evidence="2" id="KW-1185">Reference proteome</keyword>
<accession>A0ACA9LZ72</accession>
<dbReference type="Proteomes" id="UP000789525">
    <property type="component" value="Unassembled WGS sequence"/>
</dbReference>
<evidence type="ECO:0000313" key="1">
    <source>
        <dbReference type="EMBL" id="CAG8550780.1"/>
    </source>
</evidence>
<comment type="caution">
    <text evidence="1">The sequence shown here is derived from an EMBL/GenBank/DDBJ whole genome shotgun (WGS) entry which is preliminary data.</text>
</comment>
<organism evidence="1 2">
    <name type="scientific">Acaulospora colombiana</name>
    <dbReference type="NCBI Taxonomy" id="27376"/>
    <lineage>
        <taxon>Eukaryota</taxon>
        <taxon>Fungi</taxon>
        <taxon>Fungi incertae sedis</taxon>
        <taxon>Mucoromycota</taxon>
        <taxon>Glomeromycotina</taxon>
        <taxon>Glomeromycetes</taxon>
        <taxon>Diversisporales</taxon>
        <taxon>Acaulosporaceae</taxon>
        <taxon>Acaulospora</taxon>
    </lineage>
</organism>
<proteinExistence type="predicted"/>
<name>A0ACA9LZ72_9GLOM</name>
<evidence type="ECO:0000313" key="2">
    <source>
        <dbReference type="Proteomes" id="UP000789525"/>
    </source>
</evidence>
<gene>
    <name evidence="1" type="ORF">ACOLOM_LOCUS4844</name>
</gene>
<sequence>MYSKRLFSRVLPPSFSDALVSRANIGLQANSARKMSAFAKFMETIKEQIEKNKELQQNVKLLQDRAGQIGESDTLRRAKEVYAKARDRTNNIVNVLQEGAESTTTIGSEKLKKSMDGIKKSAEKIGTSVSDTLKEVGETPFVKGTQEKISILSDKVSETTEPIRKTKVYTNIRDTLKETVGDDSSRYGGFVDKETRRRMKEKATINYQGTQFEVNPEYVLSLVELEK</sequence>
<protein>
    <submittedName>
        <fullName evidence="1">6383_t:CDS:1</fullName>
    </submittedName>
</protein>
<reference evidence="1" key="1">
    <citation type="submission" date="2021-06" db="EMBL/GenBank/DDBJ databases">
        <authorList>
            <person name="Kallberg Y."/>
            <person name="Tangrot J."/>
            <person name="Rosling A."/>
        </authorList>
    </citation>
    <scope>NUCLEOTIDE SEQUENCE</scope>
    <source>
        <strain evidence="1">CL356</strain>
    </source>
</reference>
<dbReference type="EMBL" id="CAJVPT010008327">
    <property type="protein sequence ID" value="CAG8550780.1"/>
    <property type="molecule type" value="Genomic_DNA"/>
</dbReference>